<comment type="function">
    <text evidence="2">The glycine cleavage system catalyzes the degradation of glycine. The P protein binds the alpha-amino group of glycine through its pyridoxal phosphate cofactor; CO(2) is released and the remaining methylamine moiety is then transferred to the lipoamide cofactor of the H protein.</text>
</comment>
<evidence type="ECO:0000256" key="4">
    <source>
        <dbReference type="ARBA" id="ARBA00022898"/>
    </source>
</evidence>
<dbReference type="SUPFAM" id="SSF53383">
    <property type="entry name" value="PLP-dependent transferases"/>
    <property type="match status" value="1"/>
</dbReference>
<gene>
    <name evidence="9" type="ORF">GCL57_08645</name>
</gene>
<dbReference type="AlphaFoldDB" id="A0A833N4P6"/>
<organism evidence="9 10">
    <name type="scientific">Fluviispira multicolorata</name>
    <dbReference type="NCBI Taxonomy" id="2654512"/>
    <lineage>
        <taxon>Bacteria</taxon>
        <taxon>Pseudomonadati</taxon>
        <taxon>Bdellovibrionota</taxon>
        <taxon>Oligoflexia</taxon>
        <taxon>Silvanigrellales</taxon>
        <taxon>Silvanigrellaceae</taxon>
        <taxon>Fluviispira</taxon>
    </lineage>
</organism>
<feature type="domain" description="Glycine dehydrogenase C-terminal" evidence="8">
    <location>
        <begin position="361"/>
        <end position="457"/>
    </location>
</feature>
<dbReference type="NCBIfam" id="NF003346">
    <property type="entry name" value="PRK04366.1"/>
    <property type="match status" value="1"/>
</dbReference>
<keyword evidence="5" id="KW-0560">Oxidoreductase</keyword>
<dbReference type="InterPro" id="IPR049315">
    <property type="entry name" value="GDC-P_N"/>
</dbReference>
<dbReference type="PANTHER" id="PTHR11773">
    <property type="entry name" value="GLYCINE DEHYDROGENASE, DECARBOXYLATING"/>
    <property type="match status" value="1"/>
</dbReference>
<dbReference type="Gene3D" id="6.20.440.10">
    <property type="match status" value="1"/>
</dbReference>
<evidence type="ECO:0000259" key="7">
    <source>
        <dbReference type="Pfam" id="PF02347"/>
    </source>
</evidence>
<evidence type="ECO:0000256" key="1">
    <source>
        <dbReference type="ARBA" id="ARBA00001933"/>
    </source>
</evidence>
<keyword evidence="9" id="KW-0032">Aminotransferase</keyword>
<keyword evidence="4" id="KW-0663">Pyridoxal phosphate</keyword>
<dbReference type="InterPro" id="IPR015422">
    <property type="entry name" value="PyrdxlP-dep_Trfase_small"/>
</dbReference>
<comment type="cofactor">
    <cofactor evidence="1">
        <name>pyridoxal 5'-phosphate</name>
        <dbReference type="ChEBI" id="CHEBI:597326"/>
    </cofactor>
</comment>
<dbReference type="InterPro" id="IPR049316">
    <property type="entry name" value="GDC-P_C"/>
</dbReference>
<sequence>MSYLNKTTSHAVVLEEPLLFERSHEGAYGFGLPELDVPKINSEKYFGNYSRQKKARLPELSESEVVRHFTRLSTWNYAIDLGIYPLGSCTMKHNPRLNEEVARSADICELHPYDPIQWSQAHLQIMYELQEDLKEITGLKAVSLQPSAGAQGEFAGLLLISAYHRSKGKNRKTIITADTSHGTNPASAALAGFNIVQVQTGVDGYVTLESVQAVLNDDVAGMMLTNPNTLGLFEKNIEQIAKLLHEKDALLYIDGANMNAVLGISRPGDFGADVIHFNLHKTFTTPHGGGGPGSGPIAVSEKLVPFLPVPLIEKKNSEFVLNYNSPKSIGRVKAFYGNFGMFIRAWCYIKALGAHGLRQVSENAILNANYIKSQLKEVLNIPVKGDHLHEIIFNDLNQKENGLETSKLAKALIDYGMHPPTVYFPLCVKNALMVEPTETESIEELDRFINSVKEIIDNNDSSTIYPKRTFREKVDEAKAARELNLKFKFNE</sequence>
<protein>
    <recommendedName>
        <fullName evidence="3">glycine dehydrogenase (aminomethyl-transferring)</fullName>
        <ecNumber evidence="3">1.4.4.2</ecNumber>
    </recommendedName>
</protein>
<dbReference type="InterPro" id="IPR020581">
    <property type="entry name" value="GDC_P"/>
</dbReference>
<comment type="catalytic activity">
    <reaction evidence="6">
        <text>N(6)-[(R)-lipoyl]-L-lysyl-[glycine-cleavage complex H protein] + glycine + H(+) = N(6)-[(R)-S(8)-aminomethyldihydrolipoyl]-L-lysyl-[glycine-cleavage complex H protein] + CO2</text>
        <dbReference type="Rhea" id="RHEA:24304"/>
        <dbReference type="Rhea" id="RHEA-COMP:10494"/>
        <dbReference type="Rhea" id="RHEA-COMP:10495"/>
        <dbReference type="ChEBI" id="CHEBI:15378"/>
        <dbReference type="ChEBI" id="CHEBI:16526"/>
        <dbReference type="ChEBI" id="CHEBI:57305"/>
        <dbReference type="ChEBI" id="CHEBI:83099"/>
        <dbReference type="ChEBI" id="CHEBI:83143"/>
        <dbReference type="EC" id="1.4.4.2"/>
    </reaction>
</comment>
<dbReference type="GO" id="GO:0019464">
    <property type="term" value="P:glycine decarboxylation via glycine cleavage system"/>
    <property type="evidence" value="ECO:0007669"/>
    <property type="project" value="TreeGrafter"/>
</dbReference>
<dbReference type="GO" id="GO:0030170">
    <property type="term" value="F:pyridoxal phosphate binding"/>
    <property type="evidence" value="ECO:0007669"/>
    <property type="project" value="TreeGrafter"/>
</dbReference>
<dbReference type="GO" id="GO:0005960">
    <property type="term" value="C:glycine cleavage complex"/>
    <property type="evidence" value="ECO:0007669"/>
    <property type="project" value="TreeGrafter"/>
</dbReference>
<keyword evidence="9" id="KW-0808">Transferase</keyword>
<comment type="caution">
    <text evidence="9">The sequence shown here is derived from an EMBL/GenBank/DDBJ whole genome shotgun (WGS) entry which is preliminary data.</text>
</comment>
<evidence type="ECO:0000256" key="3">
    <source>
        <dbReference type="ARBA" id="ARBA00012134"/>
    </source>
</evidence>
<evidence type="ECO:0000313" key="9">
    <source>
        <dbReference type="EMBL" id="KAB8031026.1"/>
    </source>
</evidence>
<dbReference type="InterPro" id="IPR015424">
    <property type="entry name" value="PyrdxlP-dep_Trfase"/>
</dbReference>
<evidence type="ECO:0000313" key="10">
    <source>
        <dbReference type="Proteomes" id="UP000442694"/>
    </source>
</evidence>
<dbReference type="InterPro" id="IPR015421">
    <property type="entry name" value="PyrdxlP-dep_Trfase_major"/>
</dbReference>
<proteinExistence type="predicted"/>
<reference evidence="9 10" key="1">
    <citation type="submission" date="2019-10" db="EMBL/GenBank/DDBJ databases">
        <title>New genus of Silvanigrellaceae.</title>
        <authorList>
            <person name="Pitt A."/>
            <person name="Hahn M.W."/>
        </authorList>
    </citation>
    <scope>NUCLEOTIDE SEQUENCE [LARGE SCALE GENOMIC DNA]</scope>
    <source>
        <strain evidence="9 10">33A1-SZDP</strain>
    </source>
</reference>
<dbReference type="Gene3D" id="3.90.1150.10">
    <property type="entry name" value="Aspartate Aminotransferase, domain 1"/>
    <property type="match status" value="1"/>
</dbReference>
<dbReference type="GO" id="GO:0016594">
    <property type="term" value="F:glycine binding"/>
    <property type="evidence" value="ECO:0007669"/>
    <property type="project" value="TreeGrafter"/>
</dbReference>
<dbReference type="Gene3D" id="3.40.640.10">
    <property type="entry name" value="Type I PLP-dependent aspartate aminotransferase-like (Major domain)"/>
    <property type="match status" value="1"/>
</dbReference>
<evidence type="ECO:0000256" key="5">
    <source>
        <dbReference type="ARBA" id="ARBA00023002"/>
    </source>
</evidence>
<dbReference type="Pfam" id="PF02347">
    <property type="entry name" value="GDC-P"/>
    <property type="match status" value="1"/>
</dbReference>
<dbReference type="PANTHER" id="PTHR11773:SF1">
    <property type="entry name" value="GLYCINE DEHYDROGENASE (DECARBOXYLATING), MITOCHONDRIAL"/>
    <property type="match status" value="1"/>
</dbReference>
<evidence type="ECO:0000256" key="6">
    <source>
        <dbReference type="ARBA" id="ARBA00049026"/>
    </source>
</evidence>
<evidence type="ECO:0000259" key="8">
    <source>
        <dbReference type="Pfam" id="PF21478"/>
    </source>
</evidence>
<name>A0A833N4P6_9BACT</name>
<dbReference type="GO" id="GO:0004375">
    <property type="term" value="F:glycine dehydrogenase (decarboxylating) activity"/>
    <property type="evidence" value="ECO:0007669"/>
    <property type="project" value="UniProtKB-EC"/>
</dbReference>
<evidence type="ECO:0000256" key="2">
    <source>
        <dbReference type="ARBA" id="ARBA00003788"/>
    </source>
</evidence>
<dbReference type="FunFam" id="3.40.640.10:FF:000224">
    <property type="entry name" value="Probable glycine dehydrogenase (decarboxylating) subunit 2"/>
    <property type="match status" value="1"/>
</dbReference>
<accession>A0A833N4P6</accession>
<feature type="domain" description="Glycine cleavage system P-protein N-terminal" evidence="7">
    <location>
        <begin position="58"/>
        <end position="311"/>
    </location>
</feature>
<dbReference type="Proteomes" id="UP000442694">
    <property type="component" value="Unassembled WGS sequence"/>
</dbReference>
<dbReference type="GO" id="GO:0008483">
    <property type="term" value="F:transaminase activity"/>
    <property type="evidence" value="ECO:0007669"/>
    <property type="project" value="UniProtKB-KW"/>
</dbReference>
<dbReference type="RefSeq" id="WP_152212952.1">
    <property type="nucleotide sequence ID" value="NZ_WFLN01000006.1"/>
</dbReference>
<dbReference type="GO" id="GO:0005829">
    <property type="term" value="C:cytosol"/>
    <property type="evidence" value="ECO:0007669"/>
    <property type="project" value="TreeGrafter"/>
</dbReference>
<keyword evidence="10" id="KW-1185">Reference proteome</keyword>
<dbReference type="EMBL" id="WFLN01000006">
    <property type="protein sequence ID" value="KAB8031026.1"/>
    <property type="molecule type" value="Genomic_DNA"/>
</dbReference>
<dbReference type="Pfam" id="PF21478">
    <property type="entry name" value="GcvP2_C"/>
    <property type="match status" value="1"/>
</dbReference>
<dbReference type="EC" id="1.4.4.2" evidence="3"/>